<dbReference type="PANTHER" id="PTHR11014:SF63">
    <property type="entry name" value="METALLOPEPTIDASE, PUTATIVE (AFU_ORTHOLOGUE AFUA_6G09600)-RELATED"/>
    <property type="match status" value="1"/>
</dbReference>
<dbReference type="EMBL" id="AP019400">
    <property type="protein sequence ID" value="BBI36284.1"/>
    <property type="molecule type" value="Genomic_DNA"/>
</dbReference>
<comment type="cofactor">
    <cofactor evidence="2">
        <name>Mn(2+)</name>
        <dbReference type="ChEBI" id="CHEBI:29035"/>
    </cofactor>
    <text evidence="2">The Mn(2+) ion enhances activity.</text>
</comment>
<dbReference type="NCBIfam" id="TIGR01891">
    <property type="entry name" value="amidohydrolases"/>
    <property type="match status" value="1"/>
</dbReference>
<name>A0A3T1DE27_9BACL</name>
<dbReference type="GO" id="GO:0019877">
    <property type="term" value="P:diaminopimelate biosynthetic process"/>
    <property type="evidence" value="ECO:0007669"/>
    <property type="project" value="UniProtKB-ARBA"/>
</dbReference>
<protein>
    <submittedName>
        <fullName evidence="4">Amidohydrolase</fullName>
    </submittedName>
</protein>
<keyword evidence="2" id="KW-0479">Metal-binding</keyword>
<keyword evidence="2" id="KW-0464">Manganese</keyword>
<dbReference type="Proteomes" id="UP000289856">
    <property type="component" value="Chromosome"/>
</dbReference>
<feature type="domain" description="Peptidase M20 dimerisation" evidence="3">
    <location>
        <begin position="186"/>
        <end position="281"/>
    </location>
</feature>
<evidence type="ECO:0000259" key="3">
    <source>
        <dbReference type="Pfam" id="PF07687"/>
    </source>
</evidence>
<dbReference type="InterPro" id="IPR011650">
    <property type="entry name" value="Peptidase_M20_dimer"/>
</dbReference>
<dbReference type="KEGG" id="cohn:KCTCHS21_56830"/>
<gene>
    <name evidence="4" type="ORF">KCTCHS21_56830</name>
</gene>
<evidence type="ECO:0000313" key="5">
    <source>
        <dbReference type="Proteomes" id="UP000289856"/>
    </source>
</evidence>
<sequence length="394" mass="42439">MTTWLEKANELAPEWTDFRRELHRYPELSFEEAETASKVTQRLDRLGIPYRTGVGGHGIVAEIVGERSGPIVALRADMDALPIQEETGVPFASSRPGIMHACGHDAHTAILLGAAELLAGGAKLNGTVRLLFQSAEEINAGAKAMIEQGVLNGVSEIYGLHNLPTLSAGWAATRAGSMMGSVDRIEIFLKGKGGHGAIPDQSIDPVVCASAIVQALQTVVSREVSPFDPVVVTIGSIRAGEANNVIPHTCEMTGTVRAFHPDVRDGLAERIERIVQRIAEGYQCEARLNYIRQVPVLVNPDENVAHVNAIIDNTIGSERRIHALPTLAGEDFSVYLNHIPGCFFWLGSGPEKDAQSAYGLHHPKYRLNEQCIPLGAALLADIAISRLAALSAYE</sequence>
<evidence type="ECO:0000256" key="2">
    <source>
        <dbReference type="PIRSR" id="PIRSR005962-1"/>
    </source>
</evidence>
<dbReference type="GO" id="GO:0050118">
    <property type="term" value="F:N-acetyldiaminopimelate deacetylase activity"/>
    <property type="evidence" value="ECO:0007669"/>
    <property type="project" value="UniProtKB-ARBA"/>
</dbReference>
<feature type="binding site" evidence="2">
    <location>
        <position position="161"/>
    </location>
    <ligand>
        <name>Mn(2+)</name>
        <dbReference type="ChEBI" id="CHEBI:29035"/>
        <label>2</label>
    </ligand>
</feature>
<dbReference type="FunFam" id="3.30.70.360:FF:000001">
    <property type="entry name" value="N-acetyldiaminopimelate deacetylase"/>
    <property type="match status" value="1"/>
</dbReference>
<evidence type="ECO:0000256" key="1">
    <source>
        <dbReference type="ARBA" id="ARBA00022801"/>
    </source>
</evidence>
<dbReference type="PIRSF" id="PIRSF005962">
    <property type="entry name" value="Pept_M20D_amidohydro"/>
    <property type="match status" value="1"/>
</dbReference>
<dbReference type="Pfam" id="PF07687">
    <property type="entry name" value="M20_dimer"/>
    <property type="match status" value="1"/>
</dbReference>
<dbReference type="SUPFAM" id="SSF53187">
    <property type="entry name" value="Zn-dependent exopeptidases"/>
    <property type="match status" value="1"/>
</dbReference>
<dbReference type="PANTHER" id="PTHR11014">
    <property type="entry name" value="PEPTIDASE M20 FAMILY MEMBER"/>
    <property type="match status" value="1"/>
</dbReference>
<keyword evidence="1 4" id="KW-0378">Hydrolase</keyword>
<dbReference type="GO" id="GO:0046872">
    <property type="term" value="F:metal ion binding"/>
    <property type="evidence" value="ECO:0007669"/>
    <property type="project" value="UniProtKB-KW"/>
</dbReference>
<dbReference type="InterPro" id="IPR036264">
    <property type="entry name" value="Bact_exopeptidase_dim_dom"/>
</dbReference>
<dbReference type="OrthoDB" id="9776731at2"/>
<feature type="binding site" evidence="2">
    <location>
        <position position="361"/>
    </location>
    <ligand>
        <name>Mn(2+)</name>
        <dbReference type="ChEBI" id="CHEBI:29035"/>
        <label>2</label>
    </ligand>
</feature>
<dbReference type="Gene3D" id="3.40.630.10">
    <property type="entry name" value="Zn peptidases"/>
    <property type="match status" value="1"/>
</dbReference>
<dbReference type="InterPro" id="IPR017439">
    <property type="entry name" value="Amidohydrolase"/>
</dbReference>
<evidence type="ECO:0000313" key="4">
    <source>
        <dbReference type="EMBL" id="BBI36284.1"/>
    </source>
</evidence>
<dbReference type="Pfam" id="PF01546">
    <property type="entry name" value="Peptidase_M20"/>
    <property type="match status" value="1"/>
</dbReference>
<dbReference type="SUPFAM" id="SSF55031">
    <property type="entry name" value="Bacterial exopeptidase dimerisation domain"/>
    <property type="match status" value="1"/>
</dbReference>
<dbReference type="RefSeq" id="WP_130615645.1">
    <property type="nucleotide sequence ID" value="NZ_AP019400.1"/>
</dbReference>
<accession>A0A3T1DE27</accession>
<dbReference type="InterPro" id="IPR002933">
    <property type="entry name" value="Peptidase_M20"/>
</dbReference>
<dbReference type="AlphaFoldDB" id="A0A3T1DE27"/>
<organism evidence="4 5">
    <name type="scientific">Cohnella abietis</name>
    <dbReference type="NCBI Taxonomy" id="2507935"/>
    <lineage>
        <taxon>Bacteria</taxon>
        <taxon>Bacillati</taxon>
        <taxon>Bacillota</taxon>
        <taxon>Bacilli</taxon>
        <taxon>Bacillales</taxon>
        <taxon>Paenibacillaceae</taxon>
        <taxon>Cohnella</taxon>
    </lineage>
</organism>
<feature type="binding site" evidence="2">
    <location>
        <position position="104"/>
    </location>
    <ligand>
        <name>Mn(2+)</name>
        <dbReference type="ChEBI" id="CHEBI:29035"/>
        <label>2</label>
    </ligand>
</feature>
<dbReference type="CDD" id="cd03886">
    <property type="entry name" value="M20_Acy1"/>
    <property type="match status" value="1"/>
</dbReference>
<dbReference type="Gene3D" id="3.30.70.360">
    <property type="match status" value="1"/>
</dbReference>
<feature type="binding site" evidence="2">
    <location>
        <position position="137"/>
    </location>
    <ligand>
        <name>Mn(2+)</name>
        <dbReference type="ChEBI" id="CHEBI:29035"/>
        <label>2</label>
    </ligand>
</feature>
<reference evidence="4 5" key="1">
    <citation type="submission" date="2019-01" db="EMBL/GenBank/DDBJ databases">
        <title>Complete genome sequence of Cohnella hallensis HS21 isolated from Korean fir (Abies koreana) rhizospheric soil.</title>
        <authorList>
            <person name="Jiang L."/>
            <person name="Kang S.W."/>
            <person name="Kim S."/>
            <person name="Jung J."/>
            <person name="Kim C.Y."/>
            <person name="Kim D.H."/>
            <person name="Kim S.W."/>
            <person name="Lee J."/>
        </authorList>
    </citation>
    <scope>NUCLEOTIDE SEQUENCE [LARGE SCALE GENOMIC DNA]</scope>
    <source>
        <strain evidence="4 5">HS21</strain>
    </source>
</reference>
<proteinExistence type="predicted"/>
<feature type="binding site" evidence="2">
    <location>
        <position position="102"/>
    </location>
    <ligand>
        <name>Mn(2+)</name>
        <dbReference type="ChEBI" id="CHEBI:29035"/>
        <label>2</label>
    </ligand>
</feature>
<keyword evidence="5" id="KW-1185">Reference proteome</keyword>